<dbReference type="EMBL" id="LABY01000155">
    <property type="protein sequence ID" value="KMO33307.1"/>
    <property type="molecule type" value="Genomic_DNA"/>
</dbReference>
<keyword evidence="3" id="KW-0732">Signal</keyword>
<protein>
    <recommendedName>
        <fullName evidence="6">Lipoprotein</fullName>
    </recommendedName>
</protein>
<dbReference type="AlphaFoldDB" id="A0A0J6SHV7"/>
<dbReference type="PATRIC" id="fig|298794.3.peg.1589"/>
<reference evidence="4 5" key="1">
    <citation type="submission" date="2015-03" db="EMBL/GenBank/DDBJ databases">
        <title>Genome sequencing of Methylobacterium variabile DSM 16961.</title>
        <authorList>
            <person name="Chaudhry V."/>
            <person name="Patil P.B."/>
        </authorList>
    </citation>
    <scope>NUCLEOTIDE SEQUENCE [LARGE SCALE GENOMIC DNA]</scope>
    <source>
        <strain evidence="4 5">DSM 16961</strain>
    </source>
</reference>
<keyword evidence="2" id="KW-1133">Transmembrane helix</keyword>
<evidence type="ECO:0000256" key="2">
    <source>
        <dbReference type="SAM" id="Phobius"/>
    </source>
</evidence>
<sequence>MNRTLSRAALAFACALCITAPLALYADPALAQATATVAQPATDTAVVTVPLGTWIASYAAAFQEAVVAIIMAVVTYACRRLPTTIGALVKGIVTQQLVEKAIAFGMNTVAGATKDKALSFDVGNAVLANALNYVVRHAPGWLISWTGGVNAIRDHIIALLPVEEGASLATSTPTAAGPTTTAPTVKAG</sequence>
<feature type="transmembrane region" description="Helical" evidence="2">
    <location>
        <begin position="55"/>
        <end position="78"/>
    </location>
</feature>
<dbReference type="Proteomes" id="UP000035955">
    <property type="component" value="Unassembled WGS sequence"/>
</dbReference>
<keyword evidence="2" id="KW-0812">Transmembrane</keyword>
<evidence type="ECO:0000313" key="4">
    <source>
        <dbReference type="EMBL" id="KMO33307.1"/>
    </source>
</evidence>
<keyword evidence="2" id="KW-0472">Membrane</keyword>
<name>A0A0J6SHV7_9HYPH</name>
<dbReference type="OrthoDB" id="8232303at2"/>
<evidence type="ECO:0000256" key="1">
    <source>
        <dbReference type="SAM" id="MobiDB-lite"/>
    </source>
</evidence>
<feature type="region of interest" description="Disordered" evidence="1">
    <location>
        <begin position="169"/>
        <end position="188"/>
    </location>
</feature>
<evidence type="ECO:0000313" key="5">
    <source>
        <dbReference type="Proteomes" id="UP000035955"/>
    </source>
</evidence>
<dbReference type="RefSeq" id="WP_048446191.1">
    <property type="nucleotide sequence ID" value="NZ_LABY01000155.1"/>
</dbReference>
<organism evidence="4 5">
    <name type="scientific">Methylobacterium variabile</name>
    <dbReference type="NCBI Taxonomy" id="298794"/>
    <lineage>
        <taxon>Bacteria</taxon>
        <taxon>Pseudomonadati</taxon>
        <taxon>Pseudomonadota</taxon>
        <taxon>Alphaproteobacteria</taxon>
        <taxon>Hyphomicrobiales</taxon>
        <taxon>Methylobacteriaceae</taxon>
        <taxon>Methylobacterium</taxon>
    </lineage>
</organism>
<feature type="chain" id="PRO_5005281274" description="Lipoprotein" evidence="3">
    <location>
        <begin position="32"/>
        <end position="188"/>
    </location>
</feature>
<keyword evidence="5" id="KW-1185">Reference proteome</keyword>
<evidence type="ECO:0008006" key="6">
    <source>
        <dbReference type="Google" id="ProtNLM"/>
    </source>
</evidence>
<accession>A0A0J6SHV7</accession>
<gene>
    <name evidence="4" type="ORF">VQ02_21165</name>
</gene>
<proteinExistence type="predicted"/>
<comment type="caution">
    <text evidence="4">The sequence shown here is derived from an EMBL/GenBank/DDBJ whole genome shotgun (WGS) entry which is preliminary data.</text>
</comment>
<evidence type="ECO:0000256" key="3">
    <source>
        <dbReference type="SAM" id="SignalP"/>
    </source>
</evidence>
<feature type="signal peptide" evidence="3">
    <location>
        <begin position="1"/>
        <end position="31"/>
    </location>
</feature>